<dbReference type="OrthoDB" id="47172at2759"/>
<dbReference type="STRING" id="1296096.A0A1B9I2T2"/>
<name>A0A1B9I2T2_9TREE</name>
<dbReference type="GeneID" id="30172720"/>
<gene>
    <name evidence="2" type="ORF">I206_04351</name>
    <name evidence="3" type="ORF">I206_104073</name>
</gene>
<dbReference type="Proteomes" id="UP000094020">
    <property type="component" value="Chromosome 5"/>
</dbReference>
<dbReference type="PROSITE" id="PS51184">
    <property type="entry name" value="JMJC"/>
    <property type="match status" value="1"/>
</dbReference>
<dbReference type="PANTHER" id="PTHR12461">
    <property type="entry name" value="HYPOXIA-INDUCIBLE FACTOR 1 ALPHA INHIBITOR-RELATED"/>
    <property type="match status" value="1"/>
</dbReference>
<evidence type="ECO:0000313" key="3">
    <source>
        <dbReference type="EMBL" id="WWC70126.1"/>
    </source>
</evidence>
<evidence type="ECO:0000259" key="1">
    <source>
        <dbReference type="PROSITE" id="PS51184"/>
    </source>
</evidence>
<dbReference type="EMBL" id="CP144523">
    <property type="protein sequence ID" value="WWC70126.1"/>
    <property type="molecule type" value="Genomic_DNA"/>
</dbReference>
<keyword evidence="4" id="KW-1185">Reference proteome</keyword>
<proteinExistence type="predicted"/>
<dbReference type="PANTHER" id="PTHR12461:SF105">
    <property type="entry name" value="HYPOXIA-INDUCIBLE FACTOR 1-ALPHA INHIBITOR"/>
    <property type="match status" value="1"/>
</dbReference>
<feature type="domain" description="JmjC" evidence="1">
    <location>
        <begin position="105"/>
        <end position="291"/>
    </location>
</feature>
<reference evidence="3" key="2">
    <citation type="submission" date="2013-07" db="EMBL/GenBank/DDBJ databases">
        <authorList>
            <consortium name="The Broad Institute Genome Sequencing Platform"/>
            <person name="Cuomo C."/>
            <person name="Litvintseva A."/>
            <person name="Chen Y."/>
            <person name="Heitman J."/>
            <person name="Sun S."/>
            <person name="Springer D."/>
            <person name="Dromer F."/>
            <person name="Young S.K."/>
            <person name="Zeng Q."/>
            <person name="Gargeya S."/>
            <person name="Fitzgerald M."/>
            <person name="Abouelleil A."/>
            <person name="Alvarado L."/>
            <person name="Berlin A.M."/>
            <person name="Chapman S.B."/>
            <person name="Dewar J."/>
            <person name="Goldberg J."/>
            <person name="Griggs A."/>
            <person name="Gujja S."/>
            <person name="Hansen M."/>
            <person name="Howarth C."/>
            <person name="Imamovic A."/>
            <person name="Larimer J."/>
            <person name="McCowan C."/>
            <person name="Murphy C."/>
            <person name="Pearson M."/>
            <person name="Priest M."/>
            <person name="Roberts A."/>
            <person name="Saif S."/>
            <person name="Shea T."/>
            <person name="Sykes S."/>
            <person name="Wortman J."/>
            <person name="Nusbaum C."/>
            <person name="Birren B."/>
        </authorList>
    </citation>
    <scope>NUCLEOTIDE SEQUENCE</scope>
    <source>
        <strain evidence="3">CBS 10737</strain>
    </source>
</reference>
<protein>
    <recommendedName>
        <fullName evidence="1">JmjC domain-containing protein</fullName>
    </recommendedName>
</protein>
<reference evidence="2" key="3">
    <citation type="submission" date="2016-07" db="EMBL/GenBank/DDBJ databases">
        <title>Evolution of pathogenesis and genome organization in the Tremellales.</title>
        <authorList>
            <person name="Cuomo C."/>
            <person name="Litvintseva A."/>
            <person name="Heitman J."/>
            <person name="Chen Y."/>
            <person name="Sun S."/>
            <person name="Springer D."/>
            <person name="Dromer F."/>
            <person name="Young S."/>
            <person name="Zeng Q."/>
            <person name="Chapman S."/>
            <person name="Gujja S."/>
            <person name="Saif S."/>
            <person name="Birren B."/>
        </authorList>
    </citation>
    <scope>NUCLEOTIDE SEQUENCE</scope>
    <source>
        <strain evidence="2">CBS 10737</strain>
    </source>
</reference>
<evidence type="ECO:0000313" key="4">
    <source>
        <dbReference type="Proteomes" id="UP000094020"/>
    </source>
</evidence>
<dbReference type="RefSeq" id="XP_019011043.1">
    <property type="nucleotide sequence ID" value="XM_019156085.1"/>
</dbReference>
<evidence type="ECO:0000313" key="2">
    <source>
        <dbReference type="EMBL" id="OCF49824.1"/>
    </source>
</evidence>
<accession>A0A1B9I2T2</accession>
<dbReference type="Gene3D" id="2.60.120.650">
    <property type="entry name" value="Cupin"/>
    <property type="match status" value="1"/>
</dbReference>
<dbReference type="SMART" id="SM00558">
    <property type="entry name" value="JmjC"/>
    <property type="match status" value="1"/>
</dbReference>
<dbReference type="InterPro" id="IPR003347">
    <property type="entry name" value="JmjC_dom"/>
</dbReference>
<dbReference type="KEGG" id="kpin:30172720"/>
<dbReference type="SUPFAM" id="SSF51197">
    <property type="entry name" value="Clavaminate synthase-like"/>
    <property type="match status" value="1"/>
</dbReference>
<dbReference type="EMBL" id="KI894011">
    <property type="protein sequence ID" value="OCF49824.1"/>
    <property type="molecule type" value="Genomic_DNA"/>
</dbReference>
<reference evidence="3" key="4">
    <citation type="submission" date="2024-02" db="EMBL/GenBank/DDBJ databases">
        <title>Comparative genomics of Cryptococcus and Kwoniella reveals pathogenesis evolution and contrasting modes of karyotype evolution via chromosome fusion or intercentromeric recombination.</title>
        <authorList>
            <person name="Coelho M.A."/>
            <person name="David-Palma M."/>
            <person name="Shea T."/>
            <person name="Bowers K."/>
            <person name="McGinley-Smith S."/>
            <person name="Mohammad A.W."/>
            <person name="Gnirke A."/>
            <person name="Yurkov A.M."/>
            <person name="Nowrousian M."/>
            <person name="Sun S."/>
            <person name="Cuomo C.A."/>
            <person name="Heitman J."/>
        </authorList>
    </citation>
    <scope>NUCLEOTIDE SEQUENCE</scope>
    <source>
        <strain evidence="3">CBS 10737</strain>
    </source>
</reference>
<dbReference type="InterPro" id="IPR041667">
    <property type="entry name" value="Cupin_8"/>
</dbReference>
<reference evidence="2" key="1">
    <citation type="submission" date="2013-07" db="EMBL/GenBank/DDBJ databases">
        <title>The Genome Sequence of Cryptococcus pinus CBS10737.</title>
        <authorList>
            <consortium name="The Broad Institute Genome Sequencing Platform"/>
            <person name="Cuomo C."/>
            <person name="Litvintseva A."/>
            <person name="Chen Y."/>
            <person name="Heitman J."/>
            <person name="Sun S."/>
            <person name="Springer D."/>
            <person name="Dromer F."/>
            <person name="Young S.K."/>
            <person name="Zeng Q."/>
            <person name="Gargeya S."/>
            <person name="Fitzgerald M."/>
            <person name="Abouelleil A."/>
            <person name="Alvarado L."/>
            <person name="Berlin A.M."/>
            <person name="Chapman S.B."/>
            <person name="Dewar J."/>
            <person name="Goldberg J."/>
            <person name="Griggs A."/>
            <person name="Gujja S."/>
            <person name="Hansen M."/>
            <person name="Howarth C."/>
            <person name="Imamovic A."/>
            <person name="Larimer J."/>
            <person name="McCowan C."/>
            <person name="Murphy C."/>
            <person name="Pearson M."/>
            <person name="Priest M."/>
            <person name="Roberts A."/>
            <person name="Saif S."/>
            <person name="Shea T."/>
            <person name="Sykes S."/>
            <person name="Wortman J."/>
            <person name="Nusbaum C."/>
            <person name="Birren B."/>
        </authorList>
    </citation>
    <scope>NUCLEOTIDE SEQUENCE [LARGE SCALE GENOMIC DNA]</scope>
    <source>
        <strain evidence="2">CBS 10737</strain>
    </source>
</reference>
<dbReference type="Pfam" id="PF13621">
    <property type="entry name" value="Cupin_8"/>
    <property type="match status" value="1"/>
</dbReference>
<organism evidence="2">
    <name type="scientific">Kwoniella pini CBS 10737</name>
    <dbReference type="NCBI Taxonomy" id="1296096"/>
    <lineage>
        <taxon>Eukaryota</taxon>
        <taxon>Fungi</taxon>
        <taxon>Dikarya</taxon>
        <taxon>Basidiomycota</taxon>
        <taxon>Agaricomycotina</taxon>
        <taxon>Tremellomycetes</taxon>
        <taxon>Tremellales</taxon>
        <taxon>Cryptococcaceae</taxon>
        <taxon>Kwoniella</taxon>
    </lineage>
</organism>
<dbReference type="AlphaFoldDB" id="A0A1B9I2T2"/>
<sequence>MLPAAHIMSFTIRPARQVASITPVQLQQHLSVSPVHPLHISGLVSSWPALTQWRLSDGLRGVRDAVGEDRAVEIELGKQGRGYLHPDWQRVNMGFDLFLDAFIFDKIPSSVPKSQLPSAYLAQSDLLDSSSRLAEAVPPLPHFFVGKEKSLYRRTIWIGPEKSFTPFHKDPYVGIYSQIVGKKTFHVLPPEAAQFLSPSNLARHTNTSQIPIPVSRILPTTPDSIPDRKDLVDLPQGILDTCYTQLKKAFALEGACAVDLNEGESVLVPEGWWHTAEGGNEPGVGVGAWFR</sequence>